<keyword evidence="11" id="KW-1185">Reference proteome</keyword>
<organism evidence="10 11">
    <name type="scientific">Cadophora malorum</name>
    <dbReference type="NCBI Taxonomy" id="108018"/>
    <lineage>
        <taxon>Eukaryota</taxon>
        <taxon>Fungi</taxon>
        <taxon>Dikarya</taxon>
        <taxon>Ascomycota</taxon>
        <taxon>Pezizomycotina</taxon>
        <taxon>Leotiomycetes</taxon>
        <taxon>Helotiales</taxon>
        <taxon>Ploettnerulaceae</taxon>
        <taxon>Cadophora</taxon>
    </lineage>
</organism>
<evidence type="ECO:0000256" key="1">
    <source>
        <dbReference type="ARBA" id="ARBA00012156"/>
    </source>
</evidence>
<dbReference type="GO" id="GO:0005739">
    <property type="term" value="C:mitochondrion"/>
    <property type="evidence" value="ECO:0007669"/>
    <property type="project" value="UniProtKB-SubCell"/>
</dbReference>
<evidence type="ECO:0000259" key="8">
    <source>
        <dbReference type="Pfam" id="PF00814"/>
    </source>
</evidence>
<dbReference type="EC" id="2.3.1.234" evidence="1"/>
<comment type="subunit">
    <text evidence="7">Homodimer.</text>
</comment>
<keyword evidence="7" id="KW-0496">Mitochondrion</keyword>
<dbReference type="Pfam" id="PF24864">
    <property type="entry name" value="DUF7730"/>
    <property type="match status" value="1"/>
</dbReference>
<feature type="domain" description="Gcp-like" evidence="8">
    <location>
        <begin position="117"/>
        <end position="405"/>
    </location>
</feature>
<dbReference type="GO" id="GO:0072670">
    <property type="term" value="P:mitochondrial tRNA threonylcarbamoyladenosine modification"/>
    <property type="evidence" value="ECO:0007669"/>
    <property type="project" value="TreeGrafter"/>
</dbReference>
<evidence type="ECO:0000313" key="10">
    <source>
        <dbReference type="EMBL" id="KAG4423488.1"/>
    </source>
</evidence>
<dbReference type="InterPro" id="IPR017861">
    <property type="entry name" value="KAE1/TsaD"/>
</dbReference>
<dbReference type="GO" id="GO:0061711">
    <property type="term" value="F:tRNA N(6)-L-threonylcarbamoyladenine synthase activity"/>
    <property type="evidence" value="ECO:0007669"/>
    <property type="project" value="UniProtKB-EC"/>
</dbReference>
<evidence type="ECO:0000256" key="3">
    <source>
        <dbReference type="ARBA" id="ARBA00022694"/>
    </source>
</evidence>
<sequence>MRPSCLLIRRFHHPTKAWLQRRTLLTLAIETSCDDTSVAVLEKHPNNSATLHFDEKITSDNRAYGGVHPIEAHVSHQKTLSGLVNRALQSLPLQESTGSPEKAIFVKGEHGTHIRKQPDFVTATRGPGMRASLITGVDTAKGLAVAWQVPFLGVNHMQGHALTPRLVSALNATKEGLEKKEPEFPFLTLLVSGGHTMLVHSQSLCNHEILANTTDLAIGDMIDKCARDILPSSYLEGAADVMYGRLLETFAFPDTQPHFNYIPPKSFGSPRQAAGQIYDWKLLPPYSTPGPEGRKKYADAFTYSGIGTSIKKIVERAPAMDDAERRVLARVTMMVAFEHLASRVLFALERPEIKVDTLVVSGGVASNQFLKTILRTILDANGHENIKLIFPPPKFCTDNAAMIAWTGMEMYQAGWRTSLEAMAIRKWAIDPKADDGGILGVDGWEQVGPYTESQPILYKTSTFHIPSPPTSTLTHLLNTLPASTLNIIRSLKLTYTLPTLPTTEFYAVAFASSGYTPLCETLDWSTMWDILSAADDEATFNGLKDVRLSIKVSSNQRQAWKAREEQILGSLREMRNSAVGKFVLVLPWEGVDCESARAAGQGKVEVYKGWEIERVVDEGKSVFTGFGMWNMQREVERVWESNNQMSL</sequence>
<evidence type="ECO:0000259" key="9">
    <source>
        <dbReference type="Pfam" id="PF24864"/>
    </source>
</evidence>
<keyword evidence="3 7" id="KW-0819">tRNA processing</keyword>
<proteinExistence type="inferred from homology"/>
<comment type="function">
    <text evidence="7">Required for the formation of a threonylcarbamoyl group on adenosine at position 37 (t(6)A37) in mitochondrial tRNAs that read codons beginning with adenine. Probably involved in the transfer of the threonylcarbamoyl moiety of threonylcarbamoyl-AMP (TC-AMP) to the N6 group of A37. Involved in mitochondrial genome maintenance.</text>
</comment>
<dbReference type="EMBL" id="JAFJYH010000033">
    <property type="protein sequence ID" value="KAG4423488.1"/>
    <property type="molecule type" value="Genomic_DNA"/>
</dbReference>
<dbReference type="InterPro" id="IPR017860">
    <property type="entry name" value="Peptidase_M22_CS"/>
</dbReference>
<dbReference type="Gene3D" id="3.30.420.40">
    <property type="match status" value="2"/>
</dbReference>
<comment type="cofactor">
    <cofactor evidence="7">
        <name>a divalent metal cation</name>
        <dbReference type="ChEBI" id="CHEBI:60240"/>
    </cofactor>
    <text evidence="7">Binds 1 divalent metal cation per subunit.</text>
</comment>
<dbReference type="PROSITE" id="PS01016">
    <property type="entry name" value="GLYCOPROTEASE"/>
    <property type="match status" value="1"/>
</dbReference>
<evidence type="ECO:0000256" key="5">
    <source>
        <dbReference type="ARBA" id="ARBA00023315"/>
    </source>
</evidence>
<dbReference type="PANTHER" id="PTHR11735">
    <property type="entry name" value="TRNA N6-ADENOSINE THREONYLCARBAMOYLTRANSFERASE"/>
    <property type="match status" value="1"/>
</dbReference>
<evidence type="ECO:0000256" key="2">
    <source>
        <dbReference type="ARBA" id="ARBA00022679"/>
    </source>
</evidence>
<evidence type="ECO:0000256" key="6">
    <source>
        <dbReference type="ARBA" id="ARBA00048117"/>
    </source>
</evidence>
<evidence type="ECO:0000256" key="7">
    <source>
        <dbReference type="HAMAP-Rule" id="MF_03179"/>
    </source>
</evidence>
<comment type="similarity">
    <text evidence="7">Belongs to the KAE1 / TsaD family.</text>
</comment>
<keyword evidence="5 7" id="KW-0012">Acyltransferase</keyword>
<feature type="domain" description="DUF7730" evidence="9">
    <location>
        <begin position="450"/>
        <end position="601"/>
    </location>
</feature>
<protein>
    <recommendedName>
        <fullName evidence="1">N(6)-L-threonylcarbamoyladenine synthase</fullName>
        <ecNumber evidence="1">2.3.1.234</ecNumber>
    </recommendedName>
</protein>
<evidence type="ECO:0000313" key="11">
    <source>
        <dbReference type="Proteomes" id="UP000664132"/>
    </source>
</evidence>
<dbReference type="GO" id="GO:0046872">
    <property type="term" value="F:metal ion binding"/>
    <property type="evidence" value="ECO:0007669"/>
    <property type="project" value="UniProtKB-KW"/>
</dbReference>
<comment type="subcellular location">
    <subcellularLocation>
        <location evidence="7">Mitochondrion</location>
    </subcellularLocation>
</comment>
<name>A0A8H8BTY4_9HELO</name>
<keyword evidence="4 7" id="KW-0479">Metal-binding</keyword>
<dbReference type="InterPro" id="IPR000905">
    <property type="entry name" value="Gcp-like_dom"/>
</dbReference>
<dbReference type="Proteomes" id="UP000664132">
    <property type="component" value="Unassembled WGS sequence"/>
</dbReference>
<dbReference type="InterPro" id="IPR043129">
    <property type="entry name" value="ATPase_NBD"/>
</dbReference>
<dbReference type="HAMAP" id="MF_01445">
    <property type="entry name" value="TsaD"/>
    <property type="match status" value="1"/>
</dbReference>
<gene>
    <name evidence="10" type="ORF">IFR04_003311</name>
</gene>
<comment type="catalytic activity">
    <reaction evidence="6 7">
        <text>L-threonylcarbamoyladenylate + adenosine(37) in tRNA = N(6)-L-threonylcarbamoyladenosine(37) in tRNA + AMP + H(+)</text>
        <dbReference type="Rhea" id="RHEA:37059"/>
        <dbReference type="Rhea" id="RHEA-COMP:10162"/>
        <dbReference type="Rhea" id="RHEA-COMP:10163"/>
        <dbReference type="ChEBI" id="CHEBI:15378"/>
        <dbReference type="ChEBI" id="CHEBI:73682"/>
        <dbReference type="ChEBI" id="CHEBI:74411"/>
        <dbReference type="ChEBI" id="CHEBI:74418"/>
        <dbReference type="ChEBI" id="CHEBI:456215"/>
        <dbReference type="EC" id="2.3.1.234"/>
    </reaction>
</comment>
<dbReference type="AlphaFoldDB" id="A0A8H8BTY4"/>
<keyword evidence="2 7" id="KW-0808">Transferase</keyword>
<reference evidence="10" key="1">
    <citation type="submission" date="2021-02" db="EMBL/GenBank/DDBJ databases">
        <title>Genome sequence Cadophora malorum strain M34.</title>
        <authorList>
            <person name="Stefanovic E."/>
            <person name="Vu D."/>
            <person name="Scully C."/>
            <person name="Dijksterhuis J."/>
            <person name="Roader J."/>
            <person name="Houbraken J."/>
        </authorList>
    </citation>
    <scope>NUCLEOTIDE SEQUENCE</scope>
    <source>
        <strain evidence="10">M34</strain>
    </source>
</reference>
<dbReference type="InterPro" id="IPR056632">
    <property type="entry name" value="DUF7730"/>
</dbReference>
<dbReference type="PANTHER" id="PTHR11735:SF6">
    <property type="entry name" value="TRNA N6-ADENOSINE THREONYLCARBAMOYLTRANSFERASE, MITOCHONDRIAL"/>
    <property type="match status" value="1"/>
</dbReference>
<dbReference type="PRINTS" id="PR00789">
    <property type="entry name" value="OSIALOPTASE"/>
</dbReference>
<dbReference type="InterPro" id="IPR022450">
    <property type="entry name" value="TsaD"/>
</dbReference>
<dbReference type="OrthoDB" id="10259622at2759"/>
<comment type="caution">
    <text evidence="10">The sequence shown here is derived from an EMBL/GenBank/DDBJ whole genome shotgun (WGS) entry which is preliminary data.</text>
</comment>
<evidence type="ECO:0000256" key="4">
    <source>
        <dbReference type="ARBA" id="ARBA00022723"/>
    </source>
</evidence>
<dbReference type="SUPFAM" id="SSF53067">
    <property type="entry name" value="Actin-like ATPase domain"/>
    <property type="match status" value="2"/>
</dbReference>
<accession>A0A8H8BTY4</accession>
<dbReference type="Pfam" id="PF00814">
    <property type="entry name" value="TsaD"/>
    <property type="match status" value="1"/>
</dbReference>